<protein>
    <submittedName>
        <fullName evidence="2">NTF2 domain-containing protein</fullName>
    </submittedName>
</protein>
<dbReference type="WBParaSite" id="JU765_v2.g7340.t1">
    <property type="protein sequence ID" value="JU765_v2.g7340.t1"/>
    <property type="gene ID" value="JU765_v2.g7340"/>
</dbReference>
<evidence type="ECO:0000313" key="1">
    <source>
        <dbReference type="Proteomes" id="UP000887576"/>
    </source>
</evidence>
<name>A0AC34RIV2_9BILA</name>
<proteinExistence type="predicted"/>
<accession>A0AC34RIV2</accession>
<dbReference type="Proteomes" id="UP000887576">
    <property type="component" value="Unplaced"/>
</dbReference>
<organism evidence="1 2">
    <name type="scientific">Panagrolaimus sp. JU765</name>
    <dbReference type="NCBI Taxonomy" id="591449"/>
    <lineage>
        <taxon>Eukaryota</taxon>
        <taxon>Metazoa</taxon>
        <taxon>Ecdysozoa</taxon>
        <taxon>Nematoda</taxon>
        <taxon>Chromadorea</taxon>
        <taxon>Rhabditida</taxon>
        <taxon>Tylenchina</taxon>
        <taxon>Panagrolaimomorpha</taxon>
        <taxon>Panagrolaimoidea</taxon>
        <taxon>Panagrolaimidae</taxon>
        <taxon>Panagrolaimus</taxon>
    </lineage>
</organism>
<sequence length="141" mass="16375">MGDRNRSHYRPRYTGPPKPEDPAVTAGKQLSNLYFGAIDDRREKLSYLYAGNCRLLINGNPYVGFEQINDFWTKKMPATEHNRQSICCTLASVINMLTIVTSGSVEFEEKQYCFTSTLTCIHEEGMWKIFTDNYRFFEYNT</sequence>
<reference evidence="2" key="1">
    <citation type="submission" date="2022-11" db="UniProtKB">
        <authorList>
            <consortium name="WormBaseParasite"/>
        </authorList>
    </citation>
    <scope>IDENTIFICATION</scope>
</reference>
<evidence type="ECO:0000313" key="2">
    <source>
        <dbReference type="WBParaSite" id="JU765_v2.g7340.t1"/>
    </source>
</evidence>